<evidence type="ECO:0000313" key="1">
    <source>
        <dbReference type="EMBL" id="KKL95737.1"/>
    </source>
</evidence>
<dbReference type="AlphaFoldDB" id="A0A0F9J9G0"/>
<reference evidence="1" key="1">
    <citation type="journal article" date="2015" name="Nature">
        <title>Complex archaea that bridge the gap between prokaryotes and eukaryotes.</title>
        <authorList>
            <person name="Spang A."/>
            <person name="Saw J.H."/>
            <person name="Jorgensen S.L."/>
            <person name="Zaremba-Niedzwiedzka K."/>
            <person name="Martijn J."/>
            <person name="Lind A.E."/>
            <person name="van Eijk R."/>
            <person name="Schleper C."/>
            <person name="Guy L."/>
            <person name="Ettema T.J."/>
        </authorList>
    </citation>
    <scope>NUCLEOTIDE SEQUENCE</scope>
</reference>
<dbReference type="EMBL" id="LAZR01018604">
    <property type="protein sequence ID" value="KKL95737.1"/>
    <property type="molecule type" value="Genomic_DNA"/>
</dbReference>
<feature type="non-terminal residue" evidence="1">
    <location>
        <position position="28"/>
    </location>
</feature>
<protein>
    <submittedName>
        <fullName evidence="1">Uncharacterized protein</fullName>
    </submittedName>
</protein>
<sequence length="28" mass="2897">MRFGVVAGTPGRLILGAFCSFQDAVNAV</sequence>
<comment type="caution">
    <text evidence="1">The sequence shown here is derived from an EMBL/GenBank/DDBJ whole genome shotgun (WGS) entry which is preliminary data.</text>
</comment>
<gene>
    <name evidence="1" type="ORF">LCGC14_1851560</name>
</gene>
<proteinExistence type="predicted"/>
<organism evidence="1">
    <name type="scientific">marine sediment metagenome</name>
    <dbReference type="NCBI Taxonomy" id="412755"/>
    <lineage>
        <taxon>unclassified sequences</taxon>
        <taxon>metagenomes</taxon>
        <taxon>ecological metagenomes</taxon>
    </lineage>
</organism>
<name>A0A0F9J9G0_9ZZZZ</name>
<accession>A0A0F9J9G0</accession>